<dbReference type="GO" id="GO:0006352">
    <property type="term" value="P:DNA-templated transcription initiation"/>
    <property type="evidence" value="ECO:0007669"/>
    <property type="project" value="InterPro"/>
</dbReference>
<evidence type="ECO:0000259" key="5">
    <source>
        <dbReference type="SMART" id="SM00421"/>
    </source>
</evidence>
<dbReference type="AlphaFoldDB" id="A0A4Q0PML9"/>
<dbReference type="SUPFAM" id="SSF88659">
    <property type="entry name" value="Sigma3 and sigma4 domains of RNA polymerase sigma factors"/>
    <property type="match status" value="1"/>
</dbReference>
<dbReference type="SMART" id="SM00421">
    <property type="entry name" value="HTH_LUXR"/>
    <property type="match status" value="1"/>
</dbReference>
<sequence length="192" mass="22517">MCEQINNTWILALKQGDKNAHAFLIEKYSPSLMGYVFSLTNDKASAKDILQNVFMKIWEKRERLAINTSLKSYLYKSAYNEFINHYKKENAIIKLEKKYHESLEKIAKDSDDEGLEKIMSEIFNEIEKLSPKCKEVFLLSRKDGLTNKEIAQYLNISVKTVEAQISKAFKILRKKLEIKLYMMLFLLKDCKL</sequence>
<dbReference type="STRING" id="1122159.SAMN02745246_02027"/>
<comment type="similarity">
    <text evidence="1">Belongs to the sigma-70 factor family. ECF subfamily.</text>
</comment>
<dbReference type="RefSeq" id="WP_073099110.1">
    <property type="nucleotide sequence ID" value="NZ_JBALUR010000017.1"/>
</dbReference>
<dbReference type="EMBL" id="QOVL01000008">
    <property type="protein sequence ID" value="RXG29954.1"/>
    <property type="molecule type" value="Genomic_DNA"/>
</dbReference>
<keyword evidence="3" id="KW-0731">Sigma factor</keyword>
<dbReference type="PANTHER" id="PTHR43133">
    <property type="entry name" value="RNA POLYMERASE ECF-TYPE SIGMA FACTO"/>
    <property type="match status" value="1"/>
</dbReference>
<dbReference type="InterPro" id="IPR036388">
    <property type="entry name" value="WH-like_DNA-bd_sf"/>
</dbReference>
<dbReference type="InterPro" id="IPR039425">
    <property type="entry name" value="RNA_pol_sigma-70-like"/>
</dbReference>
<feature type="domain" description="HTH luxR-type" evidence="5">
    <location>
        <begin position="126"/>
        <end position="184"/>
    </location>
</feature>
<dbReference type="Gene3D" id="1.10.10.10">
    <property type="entry name" value="Winged helix-like DNA-binding domain superfamily/Winged helix DNA-binding domain"/>
    <property type="match status" value="1"/>
</dbReference>
<dbReference type="InterPro" id="IPR014327">
    <property type="entry name" value="RNA_pol_sigma70_bacteroid"/>
</dbReference>
<dbReference type="InterPro" id="IPR013324">
    <property type="entry name" value="RNA_pol_sigma_r3/r4-like"/>
</dbReference>
<gene>
    <name evidence="6" type="ORF">DSL99_2010</name>
</gene>
<dbReference type="NCBIfam" id="TIGR02937">
    <property type="entry name" value="sigma70-ECF"/>
    <property type="match status" value="1"/>
</dbReference>
<dbReference type="Proteomes" id="UP000290608">
    <property type="component" value="Unassembled WGS sequence"/>
</dbReference>
<dbReference type="Pfam" id="PF04542">
    <property type="entry name" value="Sigma70_r2"/>
    <property type="match status" value="1"/>
</dbReference>
<dbReference type="SUPFAM" id="SSF88946">
    <property type="entry name" value="Sigma2 domain of RNA polymerase sigma factors"/>
    <property type="match status" value="1"/>
</dbReference>
<dbReference type="NCBIfam" id="TIGR02985">
    <property type="entry name" value="Sig70_bacteroi1"/>
    <property type="match status" value="1"/>
</dbReference>
<dbReference type="GO" id="GO:0003677">
    <property type="term" value="F:DNA binding"/>
    <property type="evidence" value="ECO:0007669"/>
    <property type="project" value="InterPro"/>
</dbReference>
<proteinExistence type="inferred from homology"/>
<accession>A0A4Q0PML9</accession>
<dbReference type="Pfam" id="PF08281">
    <property type="entry name" value="Sigma70_r4_2"/>
    <property type="match status" value="1"/>
</dbReference>
<dbReference type="InterPro" id="IPR007627">
    <property type="entry name" value="RNA_pol_sigma70_r2"/>
</dbReference>
<comment type="caution">
    <text evidence="6">The sequence shown here is derived from an EMBL/GenBank/DDBJ whole genome shotgun (WGS) entry which is preliminary data.</text>
</comment>
<dbReference type="CDD" id="cd06171">
    <property type="entry name" value="Sigma70_r4"/>
    <property type="match status" value="1"/>
</dbReference>
<evidence type="ECO:0000256" key="4">
    <source>
        <dbReference type="ARBA" id="ARBA00023163"/>
    </source>
</evidence>
<organism evidence="6 7">
    <name type="scientific">Leeuwenhoekiella marinoflava</name>
    <dbReference type="NCBI Taxonomy" id="988"/>
    <lineage>
        <taxon>Bacteria</taxon>
        <taxon>Pseudomonadati</taxon>
        <taxon>Bacteroidota</taxon>
        <taxon>Flavobacteriia</taxon>
        <taxon>Flavobacteriales</taxon>
        <taxon>Flavobacteriaceae</taxon>
        <taxon>Leeuwenhoekiella</taxon>
    </lineage>
</organism>
<keyword evidence="4" id="KW-0804">Transcription</keyword>
<keyword evidence="2" id="KW-0805">Transcription regulation</keyword>
<dbReference type="Gene3D" id="1.10.1740.10">
    <property type="match status" value="1"/>
</dbReference>
<name>A0A4Q0PML9_9FLAO</name>
<evidence type="ECO:0000256" key="3">
    <source>
        <dbReference type="ARBA" id="ARBA00023082"/>
    </source>
</evidence>
<dbReference type="InterPro" id="IPR013325">
    <property type="entry name" value="RNA_pol_sigma_r2"/>
</dbReference>
<dbReference type="PANTHER" id="PTHR43133:SF46">
    <property type="entry name" value="RNA POLYMERASE SIGMA-70 FACTOR ECF SUBFAMILY"/>
    <property type="match status" value="1"/>
</dbReference>
<evidence type="ECO:0000256" key="1">
    <source>
        <dbReference type="ARBA" id="ARBA00010641"/>
    </source>
</evidence>
<protein>
    <submittedName>
        <fullName evidence="6">RNA polymerase sigma-70 factor (ECF subfamily)</fullName>
    </submittedName>
</protein>
<evidence type="ECO:0000256" key="2">
    <source>
        <dbReference type="ARBA" id="ARBA00023015"/>
    </source>
</evidence>
<dbReference type="InterPro" id="IPR014284">
    <property type="entry name" value="RNA_pol_sigma-70_dom"/>
</dbReference>
<dbReference type="InterPro" id="IPR013249">
    <property type="entry name" value="RNA_pol_sigma70_r4_t2"/>
</dbReference>
<reference evidence="6 7" key="1">
    <citation type="submission" date="2018-07" db="EMBL/GenBank/DDBJ databases">
        <title>Leeuwenhoekiella genomics.</title>
        <authorList>
            <person name="Tahon G."/>
            <person name="Willems A."/>
        </authorList>
    </citation>
    <scope>NUCLEOTIDE SEQUENCE [LARGE SCALE GENOMIC DNA]</scope>
    <source>
        <strain evidence="6 7">LMG 1345</strain>
    </source>
</reference>
<evidence type="ECO:0000313" key="7">
    <source>
        <dbReference type="Proteomes" id="UP000290608"/>
    </source>
</evidence>
<dbReference type="InterPro" id="IPR000792">
    <property type="entry name" value="Tscrpt_reg_LuxR_C"/>
</dbReference>
<dbReference type="GO" id="GO:0016987">
    <property type="term" value="F:sigma factor activity"/>
    <property type="evidence" value="ECO:0007669"/>
    <property type="project" value="UniProtKB-KW"/>
</dbReference>
<evidence type="ECO:0000313" key="6">
    <source>
        <dbReference type="EMBL" id="RXG29954.1"/>
    </source>
</evidence>